<keyword evidence="3" id="KW-1185">Reference proteome</keyword>
<evidence type="ECO:0000313" key="3">
    <source>
        <dbReference type="Proteomes" id="UP000037035"/>
    </source>
</evidence>
<sequence length="256" mass="28988">MGNDQQSNHHRRSSSTHSLPALGRRLSSGSLKAVKWIGKQLKSKKSSSISDSEELWGTSRELPAEAADHDEPPVTPSCRPSRPNQQQASVPQSTLEHRVRRRALENHWDDIYSFDSHHAPMIPKPTSLQRRAPPPRPLTSQVRGRARLQSLSSNPPPTPPHHPSHVYLDNLPPTSPYHTVRLQSLERHQWISALPTPGPPPSRPLPQPPKPTSLYPIPPPTLPLRIPQRNKIYDEESVYEKKVKLAENYQHQLFSR</sequence>
<feature type="region of interest" description="Disordered" evidence="1">
    <location>
        <begin position="1"/>
        <end position="26"/>
    </location>
</feature>
<feature type="region of interest" description="Disordered" evidence="1">
    <location>
        <begin position="119"/>
        <end position="177"/>
    </location>
</feature>
<feature type="region of interest" description="Disordered" evidence="1">
    <location>
        <begin position="38"/>
        <end position="99"/>
    </location>
</feature>
<accession>A0A0L6UG09</accession>
<feature type="compositionally biased region" description="Basic and acidic residues" evidence="1">
    <location>
        <begin position="62"/>
        <end position="72"/>
    </location>
</feature>
<organism evidence="2 3">
    <name type="scientific">Puccinia sorghi</name>
    <dbReference type="NCBI Taxonomy" id="27349"/>
    <lineage>
        <taxon>Eukaryota</taxon>
        <taxon>Fungi</taxon>
        <taxon>Dikarya</taxon>
        <taxon>Basidiomycota</taxon>
        <taxon>Pucciniomycotina</taxon>
        <taxon>Pucciniomycetes</taxon>
        <taxon>Pucciniales</taxon>
        <taxon>Pucciniaceae</taxon>
        <taxon>Puccinia</taxon>
    </lineage>
</organism>
<protein>
    <submittedName>
        <fullName evidence="2">Uncharacterized protein</fullName>
    </submittedName>
</protein>
<evidence type="ECO:0000256" key="1">
    <source>
        <dbReference type="SAM" id="MobiDB-lite"/>
    </source>
</evidence>
<feature type="region of interest" description="Disordered" evidence="1">
    <location>
        <begin position="192"/>
        <end position="227"/>
    </location>
</feature>
<dbReference type="OrthoDB" id="2499733at2759"/>
<proteinExistence type="predicted"/>
<dbReference type="Proteomes" id="UP000037035">
    <property type="component" value="Unassembled WGS sequence"/>
</dbReference>
<dbReference type="VEuPathDB" id="FungiDB:VP01_637g9"/>
<gene>
    <name evidence="2" type="ORF">VP01_637g9</name>
</gene>
<feature type="compositionally biased region" description="Pro residues" evidence="1">
    <location>
        <begin position="196"/>
        <end position="222"/>
    </location>
</feature>
<name>A0A0L6UG09_9BASI</name>
<dbReference type="AlphaFoldDB" id="A0A0L6UG09"/>
<comment type="caution">
    <text evidence="2">The sequence shown here is derived from an EMBL/GenBank/DDBJ whole genome shotgun (WGS) entry which is preliminary data.</text>
</comment>
<dbReference type="EMBL" id="LAVV01011696">
    <property type="protein sequence ID" value="KNZ47456.1"/>
    <property type="molecule type" value="Genomic_DNA"/>
</dbReference>
<evidence type="ECO:0000313" key="2">
    <source>
        <dbReference type="EMBL" id="KNZ47456.1"/>
    </source>
</evidence>
<reference evidence="2 3" key="1">
    <citation type="submission" date="2015-08" db="EMBL/GenBank/DDBJ databases">
        <title>Next Generation Sequencing and Analysis of the Genome of Puccinia sorghi L Schw, the Causal Agent of Maize Common Rust.</title>
        <authorList>
            <person name="Rochi L."/>
            <person name="Burguener G."/>
            <person name="Darino M."/>
            <person name="Turjanski A."/>
            <person name="Kreff E."/>
            <person name="Dieguez M.J."/>
            <person name="Sacco F."/>
        </authorList>
    </citation>
    <scope>NUCLEOTIDE SEQUENCE [LARGE SCALE GENOMIC DNA]</scope>
    <source>
        <strain evidence="2 3">RO10H11247</strain>
    </source>
</reference>
<feature type="compositionally biased region" description="Polar residues" evidence="1">
    <location>
        <begin position="82"/>
        <end position="94"/>
    </location>
</feature>